<dbReference type="Gene3D" id="3.90.25.10">
    <property type="entry name" value="UDP-galactose 4-epimerase, domain 1"/>
    <property type="match status" value="1"/>
</dbReference>
<comment type="caution">
    <text evidence="5">The sequence shown here is derived from an EMBL/GenBank/DDBJ whole genome shotgun (WGS) entry which is preliminary data.</text>
</comment>
<organism evidence="5 6">
    <name type="scientific">Methylobacterium gregans</name>
    <dbReference type="NCBI Taxonomy" id="374424"/>
    <lineage>
        <taxon>Bacteria</taxon>
        <taxon>Pseudomonadati</taxon>
        <taxon>Pseudomonadota</taxon>
        <taxon>Alphaproteobacteria</taxon>
        <taxon>Hyphomicrobiales</taxon>
        <taxon>Methylobacteriaceae</taxon>
        <taxon>Methylobacterium</taxon>
    </lineage>
</organism>
<name>A0AA37HNU9_9HYPH</name>
<gene>
    <name evidence="5" type="ORF">NBEOAGPD_2496</name>
</gene>
<dbReference type="SUPFAM" id="SSF51735">
    <property type="entry name" value="NAD(P)-binding Rossmann-fold domains"/>
    <property type="match status" value="1"/>
</dbReference>
<feature type="region of interest" description="Disordered" evidence="3">
    <location>
        <begin position="421"/>
        <end position="440"/>
    </location>
</feature>
<feature type="domain" description="NAD-dependent epimerase/dehydratase" evidence="4">
    <location>
        <begin position="15"/>
        <end position="299"/>
    </location>
</feature>
<evidence type="ECO:0000256" key="3">
    <source>
        <dbReference type="SAM" id="MobiDB-lite"/>
    </source>
</evidence>
<dbReference type="EMBL" id="BPQM01000059">
    <property type="protein sequence ID" value="GJD79272.1"/>
    <property type="molecule type" value="Genomic_DNA"/>
</dbReference>
<evidence type="ECO:0000259" key="4">
    <source>
        <dbReference type="Pfam" id="PF01370"/>
    </source>
</evidence>
<evidence type="ECO:0000256" key="1">
    <source>
        <dbReference type="ARBA" id="ARBA00005125"/>
    </source>
</evidence>
<dbReference type="InterPro" id="IPR001509">
    <property type="entry name" value="Epimerase_deHydtase"/>
</dbReference>
<dbReference type="PANTHER" id="PTHR43000">
    <property type="entry name" value="DTDP-D-GLUCOSE 4,6-DEHYDRATASE-RELATED"/>
    <property type="match status" value="1"/>
</dbReference>
<accession>A0AA37HNU9</accession>
<keyword evidence="6" id="KW-1185">Reference proteome</keyword>
<proteinExistence type="inferred from homology"/>
<dbReference type="AlphaFoldDB" id="A0AA37HNU9"/>
<evidence type="ECO:0000313" key="6">
    <source>
        <dbReference type="Proteomes" id="UP001055108"/>
    </source>
</evidence>
<protein>
    <recommendedName>
        <fullName evidence="4">NAD-dependent epimerase/dehydratase domain-containing protein</fullName>
    </recommendedName>
</protein>
<dbReference type="Gene3D" id="3.40.50.720">
    <property type="entry name" value="NAD(P)-binding Rossmann-like Domain"/>
    <property type="match status" value="1"/>
</dbReference>
<evidence type="ECO:0000256" key="2">
    <source>
        <dbReference type="ARBA" id="ARBA00007637"/>
    </source>
</evidence>
<dbReference type="Pfam" id="PF01370">
    <property type="entry name" value="Epimerase"/>
    <property type="match status" value="1"/>
</dbReference>
<comment type="similarity">
    <text evidence="2">Belongs to the NAD(P)-dependent epimerase/dehydratase family.</text>
</comment>
<sequence>MTSFLRHPNGGRCKILVLGGDGFCGWPTSLYLSRLGCDVTIVDDLSRRRTDRSLGTSSLTPIRSIGERLSAWEAVSGERIRYVALRVGVNYAAFRDLIADVRPDTIVHFAEQRSAPFSMRSAREKRLTIEGNVCATHDVVCALAETGLNAHLVHLGSVGVYGYSSTGFPRPEGYLKVTAEAPCGTFEKEILYPADPESIYHLTKALDQLVLQYYAKNDRLSITDLHQGIVWGTQTEETALDKRLINRFDYDGDYGTVLNRFLVQAALGYPLTVHGTGCQTRAFIHIRDTVRCIALAIGDAPRPGERVRILNQVTETHRVIDLARMIGRLSGTPFEHVANPRLEPESNELDVSNASLLGLGLVPTRLTDALPFEVSGIARKYAHRCNRNTIPSQSCWRTGSAEGLARGPTRSPAGVHELKAGLPEKAWHDPDIAAPESARL</sequence>
<dbReference type="InterPro" id="IPR036291">
    <property type="entry name" value="NAD(P)-bd_dom_sf"/>
</dbReference>
<reference evidence="5" key="2">
    <citation type="submission" date="2021-08" db="EMBL/GenBank/DDBJ databases">
        <authorList>
            <person name="Tani A."/>
            <person name="Ola A."/>
            <person name="Ogura Y."/>
            <person name="Katsura K."/>
            <person name="Hayashi T."/>
        </authorList>
    </citation>
    <scope>NUCLEOTIDE SEQUENCE</scope>
    <source>
        <strain evidence="5">NBRC 103626</strain>
    </source>
</reference>
<comment type="pathway">
    <text evidence="1">Bacterial outer membrane biogenesis; LPS O-antigen biosynthesis.</text>
</comment>
<dbReference type="RefSeq" id="WP_370880146.1">
    <property type="nucleotide sequence ID" value="NZ_BPQM01000059.1"/>
</dbReference>
<dbReference type="Proteomes" id="UP001055108">
    <property type="component" value="Unassembled WGS sequence"/>
</dbReference>
<reference evidence="5" key="1">
    <citation type="journal article" date="2016" name="Front. Microbiol.">
        <title>Genome Sequence of the Piezophilic, Mesophilic Sulfate-Reducing Bacterium Desulfovibrio indicus J2T.</title>
        <authorList>
            <person name="Cao J."/>
            <person name="Maignien L."/>
            <person name="Shao Z."/>
            <person name="Alain K."/>
            <person name="Jebbar M."/>
        </authorList>
    </citation>
    <scope>NUCLEOTIDE SEQUENCE</scope>
    <source>
        <strain evidence="5">NBRC 103626</strain>
    </source>
</reference>
<evidence type="ECO:0000313" key="5">
    <source>
        <dbReference type="EMBL" id="GJD79272.1"/>
    </source>
</evidence>